<evidence type="ECO:0000256" key="5">
    <source>
        <dbReference type="ARBA" id="ARBA00046337"/>
    </source>
</evidence>
<dbReference type="PRINTS" id="PR00598">
    <property type="entry name" value="HTHMARR"/>
</dbReference>
<dbReference type="AlphaFoldDB" id="A0A7W8M6K9"/>
<dbReference type="InterPro" id="IPR000835">
    <property type="entry name" value="HTH_MarR-typ"/>
</dbReference>
<name>A0A7W8M6K9_9FIRM</name>
<protein>
    <recommendedName>
        <fullName evidence="6">HTH-type transcriptional regulator SarZ</fullName>
    </recommendedName>
    <alternativeName>
        <fullName evidence="7">Staphylococcal accessory regulator Z</fullName>
    </alternativeName>
</protein>
<organism evidence="9 10">
    <name type="scientific">Catenibacillus scindens</name>
    <dbReference type="NCBI Taxonomy" id="673271"/>
    <lineage>
        <taxon>Bacteria</taxon>
        <taxon>Bacillati</taxon>
        <taxon>Bacillota</taxon>
        <taxon>Clostridia</taxon>
        <taxon>Lachnospirales</taxon>
        <taxon>Lachnospiraceae</taxon>
        <taxon>Catenibacillus</taxon>
    </lineage>
</organism>
<comment type="caution">
    <text evidence="9">The sequence shown here is derived from an EMBL/GenBank/DDBJ whole genome shotgun (WGS) entry which is preliminary data.</text>
</comment>
<comment type="subcellular location">
    <subcellularLocation>
        <location evidence="1">Cytoplasm</location>
    </subcellularLocation>
</comment>
<sequence length="143" mass="16857">MNDALESFLYGTQFRRLLEKKLGPIEQQYGLQKIDMRILLFLYKSDDHNTSTDIMQLNMFTRGHISQSLTRLQKKGYIQMIQDQEDRRCTHNYLSEKAGEIIKELKKTFQNIKDIIFENVTEEEQKVLISVVKKVSQNVKNAL</sequence>
<keyword evidence="3 9" id="KW-0238">DNA-binding</keyword>
<dbReference type="InterPro" id="IPR036388">
    <property type="entry name" value="WH-like_DNA-bd_sf"/>
</dbReference>
<evidence type="ECO:0000256" key="1">
    <source>
        <dbReference type="ARBA" id="ARBA00004496"/>
    </source>
</evidence>
<comment type="similarity">
    <text evidence="5">Belongs to the SarZ family.</text>
</comment>
<dbReference type="PANTHER" id="PTHR42756">
    <property type="entry name" value="TRANSCRIPTIONAL REGULATOR, MARR"/>
    <property type="match status" value="1"/>
</dbReference>
<evidence type="ECO:0000259" key="8">
    <source>
        <dbReference type="PROSITE" id="PS50995"/>
    </source>
</evidence>
<proteinExistence type="inferred from homology"/>
<evidence type="ECO:0000313" key="9">
    <source>
        <dbReference type="EMBL" id="MBB5265702.1"/>
    </source>
</evidence>
<keyword evidence="2" id="KW-0805">Transcription regulation</keyword>
<dbReference type="GO" id="GO:0003700">
    <property type="term" value="F:DNA-binding transcription factor activity"/>
    <property type="evidence" value="ECO:0007669"/>
    <property type="project" value="InterPro"/>
</dbReference>
<evidence type="ECO:0000256" key="6">
    <source>
        <dbReference type="ARBA" id="ARBA00047188"/>
    </source>
</evidence>
<dbReference type="GO" id="GO:0005737">
    <property type="term" value="C:cytoplasm"/>
    <property type="evidence" value="ECO:0007669"/>
    <property type="project" value="UniProtKB-SubCell"/>
</dbReference>
<dbReference type="InterPro" id="IPR036390">
    <property type="entry name" value="WH_DNA-bd_sf"/>
</dbReference>
<dbReference type="SUPFAM" id="SSF46785">
    <property type="entry name" value="Winged helix' DNA-binding domain"/>
    <property type="match status" value="1"/>
</dbReference>
<evidence type="ECO:0000256" key="4">
    <source>
        <dbReference type="ARBA" id="ARBA00023163"/>
    </source>
</evidence>
<evidence type="ECO:0000256" key="3">
    <source>
        <dbReference type="ARBA" id="ARBA00023125"/>
    </source>
</evidence>
<dbReference type="Proteomes" id="UP000543642">
    <property type="component" value="Unassembled WGS sequence"/>
</dbReference>
<dbReference type="EMBL" id="JACHFW010000014">
    <property type="protein sequence ID" value="MBB5265702.1"/>
    <property type="molecule type" value="Genomic_DNA"/>
</dbReference>
<dbReference type="SMART" id="SM00347">
    <property type="entry name" value="HTH_MARR"/>
    <property type="match status" value="1"/>
</dbReference>
<gene>
    <name evidence="9" type="ORF">HNP82_002853</name>
</gene>
<dbReference type="Pfam" id="PF22381">
    <property type="entry name" value="Staph_reg_Sar_Rot"/>
    <property type="match status" value="1"/>
</dbReference>
<dbReference type="GO" id="GO:0003677">
    <property type="term" value="F:DNA binding"/>
    <property type="evidence" value="ECO:0007669"/>
    <property type="project" value="UniProtKB-KW"/>
</dbReference>
<accession>A0A7W8M6K9</accession>
<evidence type="ECO:0000256" key="7">
    <source>
        <dbReference type="ARBA" id="ARBA00047207"/>
    </source>
</evidence>
<evidence type="ECO:0000256" key="2">
    <source>
        <dbReference type="ARBA" id="ARBA00023015"/>
    </source>
</evidence>
<dbReference type="Gene3D" id="1.10.10.10">
    <property type="entry name" value="Winged helix-like DNA-binding domain superfamily/Winged helix DNA-binding domain"/>
    <property type="match status" value="1"/>
</dbReference>
<dbReference type="PROSITE" id="PS50995">
    <property type="entry name" value="HTH_MARR_2"/>
    <property type="match status" value="1"/>
</dbReference>
<evidence type="ECO:0000313" key="10">
    <source>
        <dbReference type="Proteomes" id="UP000543642"/>
    </source>
</evidence>
<dbReference type="PANTHER" id="PTHR42756:SF1">
    <property type="entry name" value="TRANSCRIPTIONAL REPRESSOR OF EMRAB OPERON"/>
    <property type="match status" value="1"/>
</dbReference>
<dbReference type="RefSeq" id="WP_183775742.1">
    <property type="nucleotide sequence ID" value="NZ_JACHFW010000014.1"/>
</dbReference>
<reference evidence="9 10" key="1">
    <citation type="submission" date="2020-08" db="EMBL/GenBank/DDBJ databases">
        <title>Genomic Encyclopedia of Type Strains, Phase IV (KMG-IV): sequencing the most valuable type-strain genomes for metagenomic binning, comparative biology and taxonomic classification.</title>
        <authorList>
            <person name="Goeker M."/>
        </authorList>
    </citation>
    <scope>NUCLEOTIDE SEQUENCE [LARGE SCALE GENOMIC DNA]</scope>
    <source>
        <strain evidence="9 10">DSM 106146</strain>
    </source>
</reference>
<dbReference type="InterPro" id="IPR055166">
    <property type="entry name" value="Transc_reg_Sar_Rot_HTH"/>
</dbReference>
<keyword evidence="4" id="KW-0804">Transcription</keyword>
<feature type="domain" description="HTH marR-type" evidence="8">
    <location>
        <begin position="1"/>
        <end position="137"/>
    </location>
</feature>
<keyword evidence="10" id="KW-1185">Reference proteome</keyword>